<name>A0A7G9GCM3_9FIRM</name>
<dbReference type="Pfam" id="PF01263">
    <property type="entry name" value="Aldose_epim"/>
    <property type="match status" value="1"/>
</dbReference>
<dbReference type="SUPFAM" id="SSF74650">
    <property type="entry name" value="Galactose mutarotase-like"/>
    <property type="match status" value="1"/>
</dbReference>
<dbReference type="GO" id="GO:0005975">
    <property type="term" value="P:carbohydrate metabolic process"/>
    <property type="evidence" value="ECO:0007669"/>
    <property type="project" value="InterPro"/>
</dbReference>
<dbReference type="InterPro" id="IPR037481">
    <property type="entry name" value="LacX"/>
</dbReference>
<dbReference type="AlphaFoldDB" id="A0A7G9GCM3"/>
<sequence length="295" mass="34328">MVMEIKNSFLKIEIASRGGELRSAQDSGGREYLWQGNSLYWEDRAPNLFPYIARLTNGKYRFKGREYSMEAHGFLHTSELRTVWKRETALRLTLAATEETKRQYPFEFEFFVEYRLEGRRLDICYEVHNTAGLQENKMYFGIGGHPGFQVPLDDGLRFEDYYLEFGGGGSCRRIGFSEDHFITGEEEDFPLPDNRLPLKHELFDDDAIVLRDMSDSLELASRCEGRFVKVCYPQMKYLGIWHAPHTDAPYVCIEPWSSLPSRKGIIEELETQDNLVTLEAGAVYKNNWCIEFGYR</sequence>
<dbReference type="CDD" id="cd09024">
    <property type="entry name" value="Aldose_epim_lacX"/>
    <property type="match status" value="1"/>
</dbReference>
<dbReference type="GO" id="GO:0030246">
    <property type="term" value="F:carbohydrate binding"/>
    <property type="evidence" value="ECO:0007669"/>
    <property type="project" value="InterPro"/>
</dbReference>
<dbReference type="Gene3D" id="2.70.98.10">
    <property type="match status" value="1"/>
</dbReference>
<dbReference type="EMBL" id="CP060635">
    <property type="protein sequence ID" value="QNM08555.1"/>
    <property type="molecule type" value="Genomic_DNA"/>
</dbReference>
<dbReference type="InterPro" id="IPR014718">
    <property type="entry name" value="GH-type_carb-bd"/>
</dbReference>
<dbReference type="GO" id="GO:0016853">
    <property type="term" value="F:isomerase activity"/>
    <property type="evidence" value="ECO:0007669"/>
    <property type="project" value="InterPro"/>
</dbReference>
<accession>A0A7G9GCM3</accession>
<dbReference type="KEGG" id="whj:H9Q79_17120"/>
<gene>
    <name evidence="1" type="ORF">H9Q79_17120</name>
</gene>
<evidence type="ECO:0000313" key="1">
    <source>
        <dbReference type="EMBL" id="QNM08555.1"/>
    </source>
</evidence>
<organism evidence="1 2">
    <name type="scientific">Wansuia hejianensis</name>
    <dbReference type="NCBI Taxonomy" id="2763667"/>
    <lineage>
        <taxon>Bacteria</taxon>
        <taxon>Bacillati</taxon>
        <taxon>Bacillota</taxon>
        <taxon>Clostridia</taxon>
        <taxon>Lachnospirales</taxon>
        <taxon>Lachnospiraceae</taxon>
        <taxon>Wansuia</taxon>
    </lineage>
</organism>
<protein>
    <submittedName>
        <fullName evidence="1">Aldose 1-epimerase family protein</fullName>
    </submittedName>
</protein>
<dbReference type="InterPro" id="IPR008183">
    <property type="entry name" value="Aldose_1/G6P_1-epimerase"/>
</dbReference>
<evidence type="ECO:0000313" key="2">
    <source>
        <dbReference type="Proteomes" id="UP000515860"/>
    </source>
</evidence>
<proteinExistence type="predicted"/>
<keyword evidence="2" id="KW-1185">Reference proteome</keyword>
<dbReference type="Proteomes" id="UP000515860">
    <property type="component" value="Chromosome"/>
</dbReference>
<reference evidence="1 2" key="1">
    <citation type="submission" date="2020-08" db="EMBL/GenBank/DDBJ databases">
        <authorList>
            <person name="Liu C."/>
            <person name="Sun Q."/>
        </authorList>
    </citation>
    <scope>NUCLEOTIDE SEQUENCE [LARGE SCALE GENOMIC DNA]</scope>
    <source>
        <strain evidence="1 2">NSJ-29</strain>
    </source>
</reference>
<dbReference type="InterPro" id="IPR011013">
    <property type="entry name" value="Gal_mutarotase_sf_dom"/>
</dbReference>